<dbReference type="AlphaFoldDB" id="A0A1G2K397"/>
<gene>
    <name evidence="3" type="ORF">A2633_04790</name>
</gene>
<evidence type="ECO:0000256" key="2">
    <source>
        <dbReference type="SAM" id="Phobius"/>
    </source>
</evidence>
<feature type="region of interest" description="Disordered" evidence="1">
    <location>
        <begin position="38"/>
        <end position="90"/>
    </location>
</feature>
<name>A0A1G2K397_9BACT</name>
<protein>
    <recommendedName>
        <fullName evidence="5">LTD domain-containing protein</fullName>
    </recommendedName>
</protein>
<proteinExistence type="predicted"/>
<reference evidence="3 4" key="1">
    <citation type="journal article" date="2016" name="Nat. Commun.">
        <title>Thousands of microbial genomes shed light on interconnected biogeochemical processes in an aquifer system.</title>
        <authorList>
            <person name="Anantharaman K."/>
            <person name="Brown C.T."/>
            <person name="Hug L.A."/>
            <person name="Sharon I."/>
            <person name="Castelle C.J."/>
            <person name="Probst A.J."/>
            <person name="Thomas B.C."/>
            <person name="Singh A."/>
            <person name="Wilkins M.J."/>
            <person name="Karaoz U."/>
            <person name="Brodie E.L."/>
            <person name="Williams K.H."/>
            <person name="Hubbard S.S."/>
            <person name="Banfield J.F."/>
        </authorList>
    </citation>
    <scope>NUCLEOTIDE SEQUENCE [LARGE SCALE GENOMIC DNA]</scope>
</reference>
<comment type="caution">
    <text evidence="3">The sequence shown here is derived from an EMBL/GenBank/DDBJ whole genome shotgun (WGS) entry which is preliminary data.</text>
</comment>
<sequence length="321" mass="34995">MDSAAFFVLIIGVVIVAIMFSGGPSDLSFLGGPSGPGPYATGPGSNTEIRNPQPVAEQKSSGGFFGTLGSFAQPPPSPSPSSAATAMPVAKTPGHSPYEGIIRISYVERSSDSPQDEYVALMNGGWFSSLNFSVDITGWTIESIKHDRRTIGRAYDIPYIDADTRTIVLPPGGTVYAVTGTGNIGFGFRENGCTGYFNQFSRFTPGLSGSCIDRQSYERIRSQFLDAGLPGACIDYVASLPSCTVPQINFENGGKIGQNCIDYISKNISYNGCVKNYREDKNFYRNTWRVYFGLTQKLFDKSHDRIILRDQNGLFVEQFEY</sequence>
<keyword evidence="2" id="KW-0472">Membrane</keyword>
<keyword evidence="2" id="KW-0812">Transmembrane</keyword>
<evidence type="ECO:0000256" key="1">
    <source>
        <dbReference type="SAM" id="MobiDB-lite"/>
    </source>
</evidence>
<dbReference type="Proteomes" id="UP000177152">
    <property type="component" value="Unassembled WGS sequence"/>
</dbReference>
<feature type="compositionally biased region" description="Low complexity" evidence="1">
    <location>
        <begin position="80"/>
        <end position="90"/>
    </location>
</feature>
<evidence type="ECO:0008006" key="5">
    <source>
        <dbReference type="Google" id="ProtNLM"/>
    </source>
</evidence>
<evidence type="ECO:0000313" key="3">
    <source>
        <dbReference type="EMBL" id="OGZ93643.1"/>
    </source>
</evidence>
<dbReference type="EMBL" id="MHQC01000056">
    <property type="protein sequence ID" value="OGZ93643.1"/>
    <property type="molecule type" value="Genomic_DNA"/>
</dbReference>
<feature type="transmembrane region" description="Helical" evidence="2">
    <location>
        <begin position="6"/>
        <end position="23"/>
    </location>
</feature>
<keyword evidence="2" id="KW-1133">Transmembrane helix</keyword>
<organism evidence="3 4">
    <name type="scientific">Candidatus Sungbacteria bacterium RIFCSPHIGHO2_01_FULL_47_32</name>
    <dbReference type="NCBI Taxonomy" id="1802264"/>
    <lineage>
        <taxon>Bacteria</taxon>
        <taxon>Candidatus Sungiibacteriota</taxon>
    </lineage>
</organism>
<accession>A0A1G2K397</accession>
<evidence type="ECO:0000313" key="4">
    <source>
        <dbReference type="Proteomes" id="UP000177152"/>
    </source>
</evidence>